<evidence type="ECO:0000259" key="2">
    <source>
        <dbReference type="PROSITE" id="PS50003"/>
    </source>
</evidence>
<sequence length="928" mass="104094">MRRMPLSRGNSSVSARDSTYWLAVASASSCSVASSTSAIAAVRSLASSASSPSLTIPNMTTAAVKVPMRKHTDPSLLLSASSYGSAPLDAKHQMIVPVPQKKLTQPNVRQTLSTSPLLCDDSLMPRNPLVVSPSARRDARAEDIEFDSSGSATLMTSGASVTFADQKPGSSQTTPQHPRRQDRGKEACPIVAEEVYENQRYQMVLGWGSKGHLLPLDPGKYMRAIRRPRAGGLARAAIRIKSRRRRSLGDFAFRNSHPTAMELLDAFTQEEDEDADGLGGDDADNCDIEWAHSSIFPDITLPEGVTTTEDGAEVNARWEWISPWHLEFPCHYVRDGDNFPPPPDPDGWQYSTSFQNFTRTTNLDGNTQQQQLQQRRRAHSSPCHSPTVHSSWRPKHYVRCRKWVRYRRLRPESFVGTPEAPDANAFDDSFLDSMRGWLRKLGHVRKNWKSRYFVLERSVLRYYSDDSMTRLKGEVLLFHPATRVHYVDIHLSGGRDCTFAIQVGKDYTLLLQADQLSVRENWMYCIEDALLCRDSYYEDPEQARDLRESVALRRKLSSESMVLGNGLGMHHHPLNVLIVDSKTQVKKATQDANLLQLLSECEAFLGSMHMKSLIQSFLQKFKQKYAMVAVPTAANSPHARKSSVGTQRESESYSLSSPTVDVLHDARSLLALKNYRFFIERTLESVIEYLAQLPSVTGSPITSPKGWKPARMGYAKQQTPPPPKPTVSDEAWQLVRKAALYKLERLTFIPLQDVIYNLLETTIFPDDLEDFERNRKHLGAQSQAFFEISASHTSSSQWKSATALLSTIDNYSLPCEKSSVLLEVAKCIYETHANEHDQVSVQMMAADDFLPIFICILSRCQLRNVVITRHLISETMISAMMIGETGYYATMLEAAVGYIASFDVAAEQGESPQFDCELDDSGHYPISR</sequence>
<dbReference type="SUPFAM" id="SSF109993">
    <property type="entry name" value="VPS9 domain"/>
    <property type="match status" value="1"/>
</dbReference>
<organism evidence="4 5">
    <name type="scientific">Globisporangium ultimum (strain ATCC 200006 / CBS 805.95 / DAOM BR144)</name>
    <name type="common">Pythium ultimum</name>
    <dbReference type="NCBI Taxonomy" id="431595"/>
    <lineage>
        <taxon>Eukaryota</taxon>
        <taxon>Sar</taxon>
        <taxon>Stramenopiles</taxon>
        <taxon>Oomycota</taxon>
        <taxon>Peronosporomycetes</taxon>
        <taxon>Pythiales</taxon>
        <taxon>Pythiaceae</taxon>
        <taxon>Globisporangium</taxon>
    </lineage>
</organism>
<protein>
    <recommendedName>
        <fullName evidence="6">VPS9 domain-containing protein</fullName>
    </recommendedName>
</protein>
<evidence type="ECO:0000313" key="5">
    <source>
        <dbReference type="Proteomes" id="UP000019132"/>
    </source>
</evidence>
<dbReference type="AlphaFoldDB" id="K3WR45"/>
<dbReference type="InterPro" id="IPR003123">
    <property type="entry name" value="VPS9"/>
</dbReference>
<evidence type="ECO:0000259" key="3">
    <source>
        <dbReference type="PROSITE" id="PS51205"/>
    </source>
</evidence>
<dbReference type="SMART" id="SM00233">
    <property type="entry name" value="PH"/>
    <property type="match status" value="1"/>
</dbReference>
<evidence type="ECO:0008006" key="6">
    <source>
        <dbReference type="Google" id="ProtNLM"/>
    </source>
</evidence>
<evidence type="ECO:0000313" key="4">
    <source>
        <dbReference type="EnsemblProtists" id="PYU1_T007439"/>
    </source>
</evidence>
<dbReference type="EnsemblProtists" id="PYU1_T007439">
    <property type="protein sequence ID" value="PYU1_T007439"/>
    <property type="gene ID" value="PYU1_G007423"/>
</dbReference>
<feature type="compositionally biased region" description="Polar residues" evidence="1">
    <location>
        <begin position="148"/>
        <end position="160"/>
    </location>
</feature>
<dbReference type="GO" id="GO:0005085">
    <property type="term" value="F:guanyl-nucleotide exchange factor activity"/>
    <property type="evidence" value="ECO:0007669"/>
    <property type="project" value="InterPro"/>
</dbReference>
<proteinExistence type="predicted"/>
<dbReference type="Gene3D" id="1.20.1050.80">
    <property type="entry name" value="VPS9 domain"/>
    <property type="match status" value="1"/>
</dbReference>
<dbReference type="PROSITE" id="PS51257">
    <property type="entry name" value="PROKAR_LIPOPROTEIN"/>
    <property type="match status" value="1"/>
</dbReference>
<feature type="region of interest" description="Disordered" evidence="1">
    <location>
        <begin position="702"/>
        <end position="728"/>
    </location>
</feature>
<dbReference type="Pfam" id="PF02204">
    <property type="entry name" value="VPS9"/>
    <property type="match status" value="1"/>
</dbReference>
<dbReference type="Gene3D" id="2.30.29.30">
    <property type="entry name" value="Pleckstrin-homology domain (PH domain)/Phosphotyrosine-binding domain (PTB)"/>
    <property type="match status" value="1"/>
</dbReference>
<dbReference type="EMBL" id="GL376629">
    <property type="status" value="NOT_ANNOTATED_CDS"/>
    <property type="molecule type" value="Genomic_DNA"/>
</dbReference>
<dbReference type="PANTHER" id="PTHR23101:SF25">
    <property type="entry name" value="GTPASE-ACTIVATING PROTEIN AND VPS9 DOMAIN-CONTAINING PROTEIN 1"/>
    <property type="match status" value="1"/>
</dbReference>
<feature type="region of interest" description="Disordered" evidence="1">
    <location>
        <begin position="365"/>
        <end position="387"/>
    </location>
</feature>
<dbReference type="InterPro" id="IPR037191">
    <property type="entry name" value="VPS9_dom_sf"/>
</dbReference>
<dbReference type="GO" id="GO:0030139">
    <property type="term" value="C:endocytic vesicle"/>
    <property type="evidence" value="ECO:0007669"/>
    <property type="project" value="TreeGrafter"/>
</dbReference>
<dbReference type="VEuPathDB" id="FungiDB:PYU1_G007423"/>
<dbReference type="STRING" id="431595.K3WR45"/>
<dbReference type="Pfam" id="PF00169">
    <property type="entry name" value="PH"/>
    <property type="match status" value="1"/>
</dbReference>
<reference evidence="5" key="2">
    <citation type="submission" date="2010-04" db="EMBL/GenBank/DDBJ databases">
        <authorList>
            <person name="Buell R."/>
            <person name="Hamilton J."/>
            <person name="Hostetler J."/>
        </authorList>
    </citation>
    <scope>NUCLEOTIDE SEQUENCE [LARGE SCALE GENOMIC DNA]</scope>
    <source>
        <strain evidence="5">DAOM:BR144</strain>
    </source>
</reference>
<feature type="domain" description="VPS9" evidence="3">
    <location>
        <begin position="772"/>
        <end position="908"/>
    </location>
</feature>
<reference evidence="5" key="1">
    <citation type="journal article" date="2010" name="Genome Biol.">
        <title>Genome sequence of the necrotrophic plant pathogen Pythium ultimum reveals original pathogenicity mechanisms and effector repertoire.</title>
        <authorList>
            <person name="Levesque C.A."/>
            <person name="Brouwer H."/>
            <person name="Cano L."/>
            <person name="Hamilton J.P."/>
            <person name="Holt C."/>
            <person name="Huitema E."/>
            <person name="Raffaele S."/>
            <person name="Robideau G.P."/>
            <person name="Thines M."/>
            <person name="Win J."/>
            <person name="Zerillo M.M."/>
            <person name="Beakes G.W."/>
            <person name="Boore J.L."/>
            <person name="Busam D."/>
            <person name="Dumas B."/>
            <person name="Ferriera S."/>
            <person name="Fuerstenberg S.I."/>
            <person name="Gachon C.M."/>
            <person name="Gaulin E."/>
            <person name="Govers F."/>
            <person name="Grenville-Briggs L."/>
            <person name="Horner N."/>
            <person name="Hostetler J."/>
            <person name="Jiang R.H."/>
            <person name="Johnson J."/>
            <person name="Krajaejun T."/>
            <person name="Lin H."/>
            <person name="Meijer H.J."/>
            <person name="Moore B."/>
            <person name="Morris P."/>
            <person name="Phuntmart V."/>
            <person name="Puiu D."/>
            <person name="Shetty J."/>
            <person name="Stajich J.E."/>
            <person name="Tripathy S."/>
            <person name="Wawra S."/>
            <person name="van West P."/>
            <person name="Whitty B.R."/>
            <person name="Coutinho P.M."/>
            <person name="Henrissat B."/>
            <person name="Martin F."/>
            <person name="Thomas P.D."/>
            <person name="Tyler B.M."/>
            <person name="De Vries R.P."/>
            <person name="Kamoun S."/>
            <person name="Yandell M."/>
            <person name="Tisserat N."/>
            <person name="Buell C.R."/>
        </authorList>
    </citation>
    <scope>NUCLEOTIDE SEQUENCE</scope>
    <source>
        <strain evidence="5">DAOM:BR144</strain>
    </source>
</reference>
<dbReference type="GO" id="GO:0016192">
    <property type="term" value="P:vesicle-mediated transport"/>
    <property type="evidence" value="ECO:0007669"/>
    <property type="project" value="InterPro"/>
</dbReference>
<dbReference type="CDD" id="cd00821">
    <property type="entry name" value="PH"/>
    <property type="match status" value="1"/>
</dbReference>
<evidence type="ECO:0000256" key="1">
    <source>
        <dbReference type="SAM" id="MobiDB-lite"/>
    </source>
</evidence>
<dbReference type="Proteomes" id="UP000019132">
    <property type="component" value="Unassembled WGS sequence"/>
</dbReference>
<feature type="domain" description="PH" evidence="2">
    <location>
        <begin position="431"/>
        <end position="531"/>
    </location>
</feature>
<dbReference type="InParanoid" id="K3WR45"/>
<dbReference type="HOGENOM" id="CLU_014686_0_0_1"/>
<reference evidence="4" key="3">
    <citation type="submission" date="2015-02" db="UniProtKB">
        <authorList>
            <consortium name="EnsemblProtists"/>
        </authorList>
    </citation>
    <scope>IDENTIFICATION</scope>
    <source>
        <strain evidence="4">DAOM BR144</strain>
    </source>
</reference>
<dbReference type="SMART" id="SM00167">
    <property type="entry name" value="VPS9"/>
    <property type="match status" value="1"/>
</dbReference>
<dbReference type="GO" id="GO:0031267">
    <property type="term" value="F:small GTPase binding"/>
    <property type="evidence" value="ECO:0007669"/>
    <property type="project" value="TreeGrafter"/>
</dbReference>
<dbReference type="InterPro" id="IPR011993">
    <property type="entry name" value="PH-like_dom_sf"/>
</dbReference>
<dbReference type="PROSITE" id="PS50003">
    <property type="entry name" value="PH_DOMAIN"/>
    <property type="match status" value="1"/>
</dbReference>
<dbReference type="InterPro" id="IPR045046">
    <property type="entry name" value="Vps9-like"/>
</dbReference>
<feature type="region of interest" description="Disordered" evidence="1">
    <location>
        <begin position="129"/>
        <end position="186"/>
    </location>
</feature>
<dbReference type="InterPro" id="IPR001849">
    <property type="entry name" value="PH_domain"/>
</dbReference>
<dbReference type="PANTHER" id="PTHR23101">
    <property type="entry name" value="RAB GDP/GTP EXCHANGE FACTOR"/>
    <property type="match status" value="1"/>
</dbReference>
<dbReference type="SUPFAM" id="SSF50729">
    <property type="entry name" value="PH domain-like"/>
    <property type="match status" value="1"/>
</dbReference>
<dbReference type="eggNOG" id="KOG2320">
    <property type="taxonomic scope" value="Eukaryota"/>
</dbReference>
<name>K3WR45_GLOUD</name>
<accession>K3WR45</accession>
<dbReference type="PROSITE" id="PS51205">
    <property type="entry name" value="VPS9"/>
    <property type="match status" value="1"/>
</dbReference>
<dbReference type="GO" id="GO:0005829">
    <property type="term" value="C:cytosol"/>
    <property type="evidence" value="ECO:0007669"/>
    <property type="project" value="TreeGrafter"/>
</dbReference>
<dbReference type="OMA" id="TGYYATM"/>
<keyword evidence="5" id="KW-1185">Reference proteome</keyword>